<reference evidence="2" key="2">
    <citation type="submission" date="2024-01" db="EMBL/GenBank/DDBJ databases">
        <title>Long-read genome sequencing of X. campestris pv. papavericola.</title>
        <authorList>
            <person name="Hussain R.M.F."/>
            <person name="Greer S."/>
            <person name="Harrison J."/>
            <person name="Grant M."/>
            <person name="Vicente J."/>
            <person name="Studholme D.J."/>
        </authorList>
    </citation>
    <scope>NUCLEOTIDE SEQUENCE</scope>
    <source>
        <strain evidence="2">NCPPB 2970</strain>
    </source>
</reference>
<name>A0AAJ2X6B8_XANCA</name>
<dbReference type="RefSeq" id="WP_228425745.1">
    <property type="nucleotide sequence ID" value="NZ_JAJFNJ020000003.1"/>
</dbReference>
<accession>A0AAJ2X6B8</accession>
<evidence type="ECO:0000256" key="1">
    <source>
        <dbReference type="SAM" id="MobiDB-lite"/>
    </source>
</evidence>
<reference evidence="2" key="1">
    <citation type="submission" date="2021-10" db="EMBL/GenBank/DDBJ databases">
        <authorList>
            <person name="Hussein R."/>
            <person name="Harrison J."/>
            <person name="Studholme D.J."/>
            <person name="Vicente J."/>
            <person name="Grant M."/>
        </authorList>
    </citation>
    <scope>NUCLEOTIDE SEQUENCE</scope>
    <source>
        <strain evidence="2">NCPPB 2970</strain>
    </source>
</reference>
<proteinExistence type="predicted"/>
<organism evidence="2 3">
    <name type="scientific">Xanthomonas campestris pv. papavericola</name>
    <dbReference type="NCBI Taxonomy" id="487881"/>
    <lineage>
        <taxon>Bacteria</taxon>
        <taxon>Pseudomonadati</taxon>
        <taxon>Pseudomonadota</taxon>
        <taxon>Gammaproteobacteria</taxon>
        <taxon>Lysobacterales</taxon>
        <taxon>Lysobacteraceae</taxon>
        <taxon>Xanthomonas</taxon>
    </lineage>
</organism>
<dbReference type="Proteomes" id="UP001297361">
    <property type="component" value="Unassembled WGS sequence"/>
</dbReference>
<dbReference type="AlphaFoldDB" id="A0AAJ2X6B8"/>
<sequence length="101" mass="11357">MSVGNSDHAVYYLTQKRPDGSVVVFEVDNVLHDKIMKEVVPQKPIPGVPRDPSAPKLVDPSKPGTALELPRMWEPLLEKHSSRARIYSQSEFLKEFGNDSK</sequence>
<comment type="caution">
    <text evidence="2">The sequence shown here is derived from an EMBL/GenBank/DDBJ whole genome shotgun (WGS) entry which is preliminary data.</text>
</comment>
<protein>
    <submittedName>
        <fullName evidence="2">Uncharacterized protein</fullName>
    </submittedName>
</protein>
<evidence type="ECO:0000313" key="2">
    <source>
        <dbReference type="EMBL" id="MEC3889433.1"/>
    </source>
</evidence>
<dbReference type="EMBL" id="JAJFNJ020000003">
    <property type="protein sequence ID" value="MEC3889433.1"/>
    <property type="molecule type" value="Genomic_DNA"/>
</dbReference>
<feature type="region of interest" description="Disordered" evidence="1">
    <location>
        <begin position="42"/>
        <end position="63"/>
    </location>
</feature>
<evidence type="ECO:0000313" key="3">
    <source>
        <dbReference type="Proteomes" id="UP001297361"/>
    </source>
</evidence>
<gene>
    <name evidence="2" type="ORF">LLE72_017210</name>
</gene>